<sequence>MGPYPRVHPARFYRQNLGGGGYGEQRSWRVASQEGTRTFSGVFGGVGVGGYPSCTPKDYGDGTFNVGDFIRDRKVATCFCKDAGALEGIVECIYWNCRPKEILDTLKWGAKTCVAAGVPGKGINGVLDFHHLLYRYYRIVLRSHRYRGQLGRSHPSAYILEYART</sequence>
<evidence type="ECO:0000313" key="1">
    <source>
        <dbReference type="EMBL" id="CUS13807.1"/>
    </source>
</evidence>
<accession>A0A292Q585</accession>
<evidence type="ECO:0000313" key="2">
    <source>
        <dbReference type="Proteomes" id="UP001412239"/>
    </source>
</evidence>
<keyword evidence="2" id="KW-1185">Reference proteome</keyword>
<dbReference type="AlphaFoldDB" id="A0A292Q585"/>
<dbReference type="EMBL" id="LN890966">
    <property type="protein sequence ID" value="CUS13807.1"/>
    <property type="molecule type" value="Genomic_DNA"/>
</dbReference>
<organism evidence="1 2">
    <name type="scientific">Tuber aestivum</name>
    <name type="common">summer truffle</name>
    <dbReference type="NCBI Taxonomy" id="59557"/>
    <lineage>
        <taxon>Eukaryota</taxon>
        <taxon>Fungi</taxon>
        <taxon>Dikarya</taxon>
        <taxon>Ascomycota</taxon>
        <taxon>Pezizomycotina</taxon>
        <taxon>Pezizomycetes</taxon>
        <taxon>Pezizales</taxon>
        <taxon>Tuberaceae</taxon>
        <taxon>Tuber</taxon>
    </lineage>
</organism>
<name>A0A292Q585_9PEZI</name>
<reference evidence="1" key="1">
    <citation type="submission" date="2015-10" db="EMBL/GenBank/DDBJ databases">
        <authorList>
            <person name="Regsiter A."/>
            <person name="william w."/>
        </authorList>
    </citation>
    <scope>NUCLEOTIDE SEQUENCE</scope>
    <source>
        <strain evidence="1">Montdore</strain>
    </source>
</reference>
<gene>
    <name evidence="1" type="ORF">GSTUAT00002018001</name>
</gene>
<evidence type="ECO:0008006" key="3">
    <source>
        <dbReference type="Google" id="ProtNLM"/>
    </source>
</evidence>
<dbReference type="Proteomes" id="UP001412239">
    <property type="component" value="Unassembled WGS sequence"/>
</dbReference>
<proteinExistence type="predicted"/>
<protein>
    <recommendedName>
        <fullName evidence="3">Extracellular membrane protein CFEM domain-containing protein</fullName>
    </recommendedName>
</protein>